<reference evidence="3" key="1">
    <citation type="submission" date="2022-08" db="EMBL/GenBank/DDBJ databases">
        <title>Genome sequencing of akame (Lates japonicus).</title>
        <authorList>
            <person name="Hashiguchi Y."/>
            <person name="Takahashi H."/>
        </authorList>
    </citation>
    <scope>NUCLEOTIDE SEQUENCE</scope>
    <source>
        <strain evidence="3">Kochi</strain>
    </source>
</reference>
<dbReference type="Pfam" id="PF01562">
    <property type="entry name" value="Pep_M12B_propep"/>
    <property type="match status" value="1"/>
</dbReference>
<keyword evidence="3" id="KW-0482">Metalloprotease</keyword>
<dbReference type="GO" id="GO:0008237">
    <property type="term" value="F:metallopeptidase activity"/>
    <property type="evidence" value="ECO:0007669"/>
    <property type="project" value="UniProtKB-KW"/>
</dbReference>
<evidence type="ECO:0000256" key="1">
    <source>
        <dbReference type="ARBA" id="ARBA00023157"/>
    </source>
</evidence>
<keyword evidence="1" id="KW-1015">Disulfide bond</keyword>
<sequence>MRQADRRRKARSDRRNTVLLQDRRLPHSSELKEEVGAYEIVTPVRVNEAGDKFPTSVHFKRKRRSLDESTGNTTDHWASPNIHYRISAFGQNYHLNLTLDSGFIAPFYTVTLLGVPRGDNITDFATDGEVEEEEEDTELRHCFYKGHVNAQAEHAAVISLCSGLVSFYARLDPPCM</sequence>
<keyword evidence="3" id="KW-0378">Hydrolase</keyword>
<feature type="domain" description="Peptidase M12B propeptide" evidence="2">
    <location>
        <begin position="39"/>
        <end position="149"/>
    </location>
</feature>
<proteinExistence type="predicted"/>
<evidence type="ECO:0000313" key="3">
    <source>
        <dbReference type="EMBL" id="GLD47380.1"/>
    </source>
</evidence>
<gene>
    <name evidence="3" type="ORF">AKAME5_002715100</name>
</gene>
<protein>
    <submittedName>
        <fullName evidence="3">A disintegrin and metalloproteinase with thrombospondin motifs 9-like protein</fullName>
    </submittedName>
</protein>
<dbReference type="AlphaFoldDB" id="A0AAD3M4D5"/>
<keyword evidence="4" id="KW-1185">Reference proteome</keyword>
<keyword evidence="3" id="KW-0645">Protease</keyword>
<evidence type="ECO:0000313" key="4">
    <source>
        <dbReference type="Proteomes" id="UP001279410"/>
    </source>
</evidence>
<dbReference type="EMBL" id="BRZM01003319">
    <property type="protein sequence ID" value="GLD47380.1"/>
    <property type="molecule type" value="Genomic_DNA"/>
</dbReference>
<organism evidence="3 4">
    <name type="scientific">Lates japonicus</name>
    <name type="common">Japanese lates</name>
    <dbReference type="NCBI Taxonomy" id="270547"/>
    <lineage>
        <taxon>Eukaryota</taxon>
        <taxon>Metazoa</taxon>
        <taxon>Chordata</taxon>
        <taxon>Craniata</taxon>
        <taxon>Vertebrata</taxon>
        <taxon>Euteleostomi</taxon>
        <taxon>Actinopterygii</taxon>
        <taxon>Neopterygii</taxon>
        <taxon>Teleostei</taxon>
        <taxon>Neoteleostei</taxon>
        <taxon>Acanthomorphata</taxon>
        <taxon>Carangaria</taxon>
        <taxon>Carangaria incertae sedis</taxon>
        <taxon>Centropomidae</taxon>
        <taxon>Lates</taxon>
    </lineage>
</organism>
<evidence type="ECO:0000259" key="2">
    <source>
        <dbReference type="Pfam" id="PF01562"/>
    </source>
</evidence>
<comment type="caution">
    <text evidence="3">The sequence shown here is derived from an EMBL/GenBank/DDBJ whole genome shotgun (WGS) entry which is preliminary data.</text>
</comment>
<dbReference type="InterPro" id="IPR002870">
    <property type="entry name" value="Peptidase_M12B_N"/>
</dbReference>
<name>A0AAD3M4D5_LATJO</name>
<accession>A0AAD3M4D5</accession>
<dbReference type="Proteomes" id="UP001279410">
    <property type="component" value="Unassembled WGS sequence"/>
</dbReference>